<dbReference type="AlphaFoldDB" id="A0AAN3SCG3"/>
<sequence length="39" mass="4541">MKIRNTVHLSFFSFNFSVITGEYTVKGEQWIVHLRGIQG</sequence>
<organism evidence="1 2">
    <name type="scientific">Escherichia coli MS 85-1</name>
    <dbReference type="NCBI Taxonomy" id="679202"/>
    <lineage>
        <taxon>Bacteria</taxon>
        <taxon>Pseudomonadati</taxon>
        <taxon>Pseudomonadota</taxon>
        <taxon>Gammaproteobacteria</taxon>
        <taxon>Enterobacterales</taxon>
        <taxon>Enterobacteriaceae</taxon>
        <taxon>Escherichia</taxon>
    </lineage>
</organism>
<gene>
    <name evidence="1" type="ORF">HMPREF9350_05426</name>
</gene>
<evidence type="ECO:0000313" key="2">
    <source>
        <dbReference type="Proteomes" id="UP000005056"/>
    </source>
</evidence>
<accession>A0AAN3SCG3</accession>
<evidence type="ECO:0000313" key="1">
    <source>
        <dbReference type="EMBL" id="EFU32767.1"/>
    </source>
</evidence>
<dbReference type="Proteomes" id="UP000005056">
    <property type="component" value="Unassembled WGS sequence"/>
</dbReference>
<protein>
    <submittedName>
        <fullName evidence="1">Uncharacterized protein</fullName>
    </submittedName>
</protein>
<name>A0AAN3SCG3_ECOLX</name>
<comment type="caution">
    <text evidence="1">The sequence shown here is derived from an EMBL/GenBank/DDBJ whole genome shotgun (WGS) entry which is preliminary data.</text>
</comment>
<dbReference type="EMBL" id="ADWQ01000058">
    <property type="protein sequence ID" value="EFU32767.1"/>
    <property type="molecule type" value="Genomic_DNA"/>
</dbReference>
<reference evidence="1 2" key="1">
    <citation type="submission" date="2010-09" db="EMBL/GenBank/DDBJ databases">
        <authorList>
            <person name="Weinstock G."/>
            <person name="Sodergren E."/>
            <person name="Clifton S."/>
            <person name="Fulton L."/>
            <person name="Fulton B."/>
            <person name="Courtney L."/>
            <person name="Fronick C."/>
            <person name="Harrison M."/>
            <person name="Strong C."/>
            <person name="Farmer C."/>
            <person name="Delahaunty K."/>
            <person name="Markovic C."/>
            <person name="Hall O."/>
            <person name="Minx P."/>
            <person name="Tomlinson C."/>
            <person name="Mitreva M."/>
            <person name="Hou S."/>
            <person name="Chen J."/>
            <person name="Wollam A."/>
            <person name="Pepin K.H."/>
            <person name="Johnson M."/>
            <person name="Bhonagiri V."/>
            <person name="Zhang X."/>
            <person name="Suruliraj S."/>
            <person name="Warren W."/>
            <person name="Chinwalla A."/>
            <person name="Mardis E.R."/>
            <person name="Wilson R.K."/>
        </authorList>
    </citation>
    <scope>NUCLEOTIDE SEQUENCE [LARGE SCALE GENOMIC DNA]</scope>
    <source>
        <strain evidence="1 2">MS 85-1</strain>
    </source>
</reference>
<proteinExistence type="predicted"/>